<keyword evidence="4" id="KW-0539">Nucleus</keyword>
<evidence type="ECO:0000256" key="1">
    <source>
        <dbReference type="ARBA" id="ARBA00004123"/>
    </source>
</evidence>
<comment type="subcellular location">
    <subcellularLocation>
        <location evidence="1">Nucleus</location>
    </subcellularLocation>
</comment>
<dbReference type="SMART" id="SM00353">
    <property type="entry name" value="HLH"/>
    <property type="match status" value="1"/>
</dbReference>
<feature type="compositionally biased region" description="Polar residues" evidence="5">
    <location>
        <begin position="312"/>
        <end position="328"/>
    </location>
</feature>
<dbReference type="Pfam" id="PF00010">
    <property type="entry name" value="HLH"/>
    <property type="match status" value="1"/>
</dbReference>
<dbReference type="OrthoDB" id="690068at2759"/>
<protein>
    <recommendedName>
        <fullName evidence="6">BHLH domain-containing protein</fullName>
    </recommendedName>
</protein>
<evidence type="ECO:0000256" key="5">
    <source>
        <dbReference type="SAM" id="MobiDB-lite"/>
    </source>
</evidence>
<dbReference type="Gene3D" id="4.10.280.10">
    <property type="entry name" value="Helix-loop-helix DNA-binding domain"/>
    <property type="match status" value="1"/>
</dbReference>
<dbReference type="SUPFAM" id="SSF47459">
    <property type="entry name" value="HLH, helix-loop-helix DNA-binding domain"/>
    <property type="match status" value="1"/>
</dbReference>
<dbReference type="InterPro" id="IPR011598">
    <property type="entry name" value="bHLH_dom"/>
</dbReference>
<evidence type="ECO:0000259" key="6">
    <source>
        <dbReference type="PROSITE" id="PS50888"/>
    </source>
</evidence>
<dbReference type="AlphaFoldDB" id="A0A2J6SD14"/>
<keyword evidence="8" id="KW-1185">Reference proteome</keyword>
<dbReference type="InterPro" id="IPR036638">
    <property type="entry name" value="HLH_DNA-bd_sf"/>
</dbReference>
<evidence type="ECO:0000256" key="3">
    <source>
        <dbReference type="ARBA" id="ARBA00023163"/>
    </source>
</evidence>
<organism evidence="7 8">
    <name type="scientific">Hyaloscypha variabilis (strain UAMH 11265 / GT02V1 / F)</name>
    <name type="common">Meliniomyces variabilis</name>
    <dbReference type="NCBI Taxonomy" id="1149755"/>
    <lineage>
        <taxon>Eukaryota</taxon>
        <taxon>Fungi</taxon>
        <taxon>Dikarya</taxon>
        <taxon>Ascomycota</taxon>
        <taxon>Pezizomycotina</taxon>
        <taxon>Leotiomycetes</taxon>
        <taxon>Helotiales</taxon>
        <taxon>Hyaloscyphaceae</taxon>
        <taxon>Hyaloscypha</taxon>
        <taxon>Hyaloscypha variabilis</taxon>
    </lineage>
</organism>
<feature type="region of interest" description="Disordered" evidence="5">
    <location>
        <begin position="378"/>
        <end position="409"/>
    </location>
</feature>
<keyword evidence="3" id="KW-0804">Transcription</keyword>
<dbReference type="STRING" id="1149755.A0A2J6SD14"/>
<gene>
    <name evidence="7" type="ORF">L207DRAFT_415251</name>
</gene>
<accession>A0A2J6SD14</accession>
<dbReference type="Proteomes" id="UP000235786">
    <property type="component" value="Unassembled WGS sequence"/>
</dbReference>
<feature type="region of interest" description="Disordered" evidence="5">
    <location>
        <begin position="312"/>
        <end position="340"/>
    </location>
</feature>
<feature type="domain" description="BHLH" evidence="6">
    <location>
        <begin position="334"/>
        <end position="446"/>
    </location>
</feature>
<evidence type="ECO:0000256" key="4">
    <source>
        <dbReference type="ARBA" id="ARBA00023242"/>
    </source>
</evidence>
<dbReference type="GO" id="GO:0000978">
    <property type="term" value="F:RNA polymerase II cis-regulatory region sequence-specific DNA binding"/>
    <property type="evidence" value="ECO:0007669"/>
    <property type="project" value="TreeGrafter"/>
</dbReference>
<name>A0A2J6SD14_HYAVF</name>
<feature type="compositionally biased region" description="Polar residues" evidence="5">
    <location>
        <begin position="523"/>
        <end position="541"/>
    </location>
</feature>
<feature type="compositionally biased region" description="Acidic residues" evidence="5">
    <location>
        <begin position="573"/>
        <end position="583"/>
    </location>
</feature>
<feature type="region of interest" description="Disordered" evidence="5">
    <location>
        <begin position="502"/>
        <end position="583"/>
    </location>
</feature>
<sequence>MAGTGASSPFIKDEPEDQFFSSHNNQRFMGGAQQGFNIPQQHFNQFGSHGGSINPSDLTMGTNGVAIPNGGYGSSFQNNFNAQASNPSASFSKGISTFGDDELLDSLRSSNQAGMQSNGQEFGMDFDFPQTMYGGQNGAAALSVDPNHINGYSNTPDGDPIQSPFVHNFNHAQFRHMQPQHTFGNSLHSPGSYTGSPVPGSDTRDASNYAKQRPRLSQVMQSRKSSNTRSPLTPKTPIMSTLNIGSAEHSNFPTEPIRTSHTHRHQKTLSGQWDHTPSSLNSFGGSDFSPIQGIHPNPAISDILKGTSMPTKLNNGHQAGSAPALQSQEMKRRRRRESHNLVERRRRDNINERIQELSHLVPMHRLEDEKVRKALQNNSPLSPTLAGLSAPPSGMSPPQATSGLAGPGARRATAGNITTGIPLEEKDKGPNKGDILNGAVSWTRDLMWMLHLKLQQQEDLANIIAELGGTFPFEETEDEKRMHTELMDAMVKNDGAKFHYSRAPGSGLRVPKHTDVKGDAVGSSAQGGQLDTSLSPDNHSTGDAGQAGMGGPGQYWSGHNSGGSGAGSISFKEEDEYGMDLTQ</sequence>
<dbReference type="PANTHER" id="PTHR46117:SF3">
    <property type="entry name" value="FI24210P1"/>
    <property type="match status" value="1"/>
</dbReference>
<dbReference type="PROSITE" id="PS50888">
    <property type="entry name" value="BHLH"/>
    <property type="match status" value="1"/>
</dbReference>
<keyword evidence="2" id="KW-0805">Transcription regulation</keyword>
<evidence type="ECO:0000313" key="8">
    <source>
        <dbReference type="Proteomes" id="UP000235786"/>
    </source>
</evidence>
<feature type="region of interest" description="Disordered" evidence="5">
    <location>
        <begin position="181"/>
        <end position="240"/>
    </location>
</feature>
<feature type="region of interest" description="Disordered" evidence="5">
    <location>
        <begin position="1"/>
        <end position="23"/>
    </location>
</feature>
<dbReference type="InterPro" id="IPR051732">
    <property type="entry name" value="USF"/>
</dbReference>
<dbReference type="GO" id="GO:0005634">
    <property type="term" value="C:nucleus"/>
    <property type="evidence" value="ECO:0007669"/>
    <property type="project" value="UniProtKB-SubCell"/>
</dbReference>
<feature type="compositionally biased region" description="Polar residues" evidence="5">
    <location>
        <begin position="218"/>
        <end position="240"/>
    </location>
</feature>
<reference evidence="7 8" key="1">
    <citation type="submission" date="2016-04" db="EMBL/GenBank/DDBJ databases">
        <title>A degradative enzymes factory behind the ericoid mycorrhizal symbiosis.</title>
        <authorList>
            <consortium name="DOE Joint Genome Institute"/>
            <person name="Martino E."/>
            <person name="Morin E."/>
            <person name="Grelet G."/>
            <person name="Kuo A."/>
            <person name="Kohler A."/>
            <person name="Daghino S."/>
            <person name="Barry K."/>
            <person name="Choi C."/>
            <person name="Cichocki N."/>
            <person name="Clum A."/>
            <person name="Copeland A."/>
            <person name="Hainaut M."/>
            <person name="Haridas S."/>
            <person name="Labutti K."/>
            <person name="Lindquist E."/>
            <person name="Lipzen A."/>
            <person name="Khouja H.-R."/>
            <person name="Murat C."/>
            <person name="Ohm R."/>
            <person name="Olson A."/>
            <person name="Spatafora J."/>
            <person name="Veneault-Fourrey C."/>
            <person name="Henrissat B."/>
            <person name="Grigoriev I."/>
            <person name="Martin F."/>
            <person name="Perotto S."/>
        </authorList>
    </citation>
    <scope>NUCLEOTIDE SEQUENCE [LARGE SCALE GENOMIC DNA]</scope>
    <source>
        <strain evidence="7 8">F</strain>
    </source>
</reference>
<proteinExistence type="predicted"/>
<dbReference type="PANTHER" id="PTHR46117">
    <property type="entry name" value="FI24210P1"/>
    <property type="match status" value="1"/>
</dbReference>
<evidence type="ECO:0000313" key="7">
    <source>
        <dbReference type="EMBL" id="PMD48655.1"/>
    </source>
</evidence>
<dbReference type="CDD" id="cd11387">
    <property type="entry name" value="bHLHzip_USF_MITF"/>
    <property type="match status" value="1"/>
</dbReference>
<evidence type="ECO:0000256" key="2">
    <source>
        <dbReference type="ARBA" id="ARBA00023015"/>
    </source>
</evidence>
<dbReference type="GO" id="GO:0046983">
    <property type="term" value="F:protein dimerization activity"/>
    <property type="evidence" value="ECO:0007669"/>
    <property type="project" value="InterPro"/>
</dbReference>
<dbReference type="GO" id="GO:0000981">
    <property type="term" value="F:DNA-binding transcription factor activity, RNA polymerase II-specific"/>
    <property type="evidence" value="ECO:0007669"/>
    <property type="project" value="TreeGrafter"/>
</dbReference>
<feature type="compositionally biased region" description="Polar residues" evidence="5">
    <location>
        <begin position="181"/>
        <end position="195"/>
    </location>
</feature>
<dbReference type="EMBL" id="KZ613937">
    <property type="protein sequence ID" value="PMD48655.1"/>
    <property type="molecule type" value="Genomic_DNA"/>
</dbReference>